<evidence type="ECO:0000256" key="3">
    <source>
        <dbReference type="ARBA" id="ARBA00023157"/>
    </source>
</evidence>
<sequence length="362" mass="39391">MALRLSLVAVLLLLSAASTTTTTAAPAQAKSDCTDKCGDLTVPYPFGMEKGCYLREEFYIYCDRTTPLPTAYLMKGNVIVTDISLDDGELRILNMVAEDCYEAQGNLPSNSPYWLTLPLPYTISDSKNKFYAVGCDTVAYFQAFRGEDKFSGSGCISICNSLDSVDNNSCSGAGCCQTNIPRGLKNTTVVLISVANHTHIWEFNPCSYAFIAEQGKFNFSVAGLKKQDNSYRLPAILSWAIGKDTDSCDEAQKNKEDFACKANSMCVNGSVGYLCRCLPGYEGNPYHPDGCQDIDECKASNPCQNGKCSNSPPGNYSCLCHQGYKHDGMNDRSCIKDDSKGLSKMVVLLIVSLGMYTSILPT</sequence>
<dbReference type="InterPro" id="IPR000742">
    <property type="entry name" value="EGF"/>
</dbReference>
<keyword evidence="3" id="KW-1015">Disulfide bond</keyword>
<dbReference type="SMART" id="SM00179">
    <property type="entry name" value="EGF_CA"/>
    <property type="match status" value="2"/>
</dbReference>
<dbReference type="GO" id="GO:0030247">
    <property type="term" value="F:polysaccharide binding"/>
    <property type="evidence" value="ECO:0007669"/>
    <property type="project" value="InterPro"/>
</dbReference>
<feature type="domain" description="EGF-like" evidence="6">
    <location>
        <begin position="244"/>
        <end position="292"/>
    </location>
</feature>
<name>A0A2P6Q6A0_ROSCH</name>
<keyword evidence="2 5" id="KW-0732">Signal</keyword>
<evidence type="ECO:0000256" key="1">
    <source>
        <dbReference type="ARBA" id="ARBA00004167"/>
    </source>
</evidence>
<dbReference type="SUPFAM" id="SSF57196">
    <property type="entry name" value="EGF/Laminin"/>
    <property type="match status" value="1"/>
</dbReference>
<dbReference type="SMART" id="SM00181">
    <property type="entry name" value="EGF"/>
    <property type="match status" value="2"/>
</dbReference>
<dbReference type="EMBL" id="PDCK01000043">
    <property type="protein sequence ID" value="PRQ29706.1"/>
    <property type="molecule type" value="Genomic_DNA"/>
</dbReference>
<comment type="caution">
    <text evidence="4">Lacks conserved residue(s) required for the propagation of feature annotation.</text>
</comment>
<dbReference type="OMA" id="RMHIANY"/>
<dbReference type="Gene3D" id="2.10.25.10">
    <property type="entry name" value="Laminin"/>
    <property type="match status" value="2"/>
</dbReference>
<dbReference type="PROSITE" id="PS50026">
    <property type="entry name" value="EGF_3"/>
    <property type="match status" value="2"/>
</dbReference>
<dbReference type="AlphaFoldDB" id="A0A2P6Q6A0"/>
<feature type="domain" description="EGF-like" evidence="6">
    <location>
        <begin position="293"/>
        <end position="330"/>
    </location>
</feature>
<comment type="subcellular location">
    <subcellularLocation>
        <location evidence="1">Membrane</location>
        <topology evidence="1">Single-pass membrane protein</topology>
    </subcellularLocation>
</comment>
<accession>A0A2P6Q6A0</accession>
<protein>
    <submittedName>
        <fullName evidence="7">Putative EGF-like domain, wall-associated receptor kinase, galacturonan-binding protein</fullName>
    </submittedName>
</protein>
<dbReference type="InterPro" id="IPR001881">
    <property type="entry name" value="EGF-like_Ca-bd_dom"/>
</dbReference>
<dbReference type="GO" id="GO:0005509">
    <property type="term" value="F:calcium ion binding"/>
    <property type="evidence" value="ECO:0007669"/>
    <property type="project" value="InterPro"/>
</dbReference>
<dbReference type="FunFam" id="2.10.25.10:FF:000628">
    <property type="entry name" value="Wall-associated receptor kinase 2"/>
    <property type="match status" value="1"/>
</dbReference>
<dbReference type="GO" id="GO:0016301">
    <property type="term" value="F:kinase activity"/>
    <property type="evidence" value="ECO:0007669"/>
    <property type="project" value="UniProtKB-KW"/>
</dbReference>
<dbReference type="PROSITE" id="PS00010">
    <property type="entry name" value="ASX_HYDROXYL"/>
    <property type="match status" value="1"/>
</dbReference>
<comment type="caution">
    <text evidence="7">The sequence shown here is derived from an EMBL/GenBank/DDBJ whole genome shotgun (WGS) entry which is preliminary data.</text>
</comment>
<evidence type="ECO:0000256" key="2">
    <source>
        <dbReference type="ARBA" id="ARBA00022729"/>
    </source>
</evidence>
<evidence type="ECO:0000256" key="4">
    <source>
        <dbReference type="PROSITE-ProRule" id="PRU00076"/>
    </source>
</evidence>
<dbReference type="GO" id="GO:0016020">
    <property type="term" value="C:membrane"/>
    <property type="evidence" value="ECO:0007669"/>
    <property type="project" value="UniProtKB-SubCell"/>
</dbReference>
<feature type="chain" id="PRO_5015108669" evidence="5">
    <location>
        <begin position="25"/>
        <end position="362"/>
    </location>
</feature>
<gene>
    <name evidence="7" type="ORF">RchiOBHm_Chr5g0016691</name>
</gene>
<organism evidence="7 8">
    <name type="scientific">Rosa chinensis</name>
    <name type="common">China rose</name>
    <dbReference type="NCBI Taxonomy" id="74649"/>
    <lineage>
        <taxon>Eukaryota</taxon>
        <taxon>Viridiplantae</taxon>
        <taxon>Streptophyta</taxon>
        <taxon>Embryophyta</taxon>
        <taxon>Tracheophyta</taxon>
        <taxon>Spermatophyta</taxon>
        <taxon>Magnoliopsida</taxon>
        <taxon>eudicotyledons</taxon>
        <taxon>Gunneridae</taxon>
        <taxon>Pentapetalae</taxon>
        <taxon>rosids</taxon>
        <taxon>fabids</taxon>
        <taxon>Rosales</taxon>
        <taxon>Rosaceae</taxon>
        <taxon>Rosoideae</taxon>
        <taxon>Rosoideae incertae sedis</taxon>
        <taxon>Rosa</taxon>
    </lineage>
</organism>
<dbReference type="CDD" id="cd00054">
    <property type="entry name" value="EGF_CA"/>
    <property type="match status" value="1"/>
</dbReference>
<proteinExistence type="predicted"/>
<evidence type="ECO:0000259" key="6">
    <source>
        <dbReference type="PROSITE" id="PS50026"/>
    </source>
</evidence>
<evidence type="ECO:0000256" key="5">
    <source>
        <dbReference type="SAM" id="SignalP"/>
    </source>
</evidence>
<keyword evidence="8" id="KW-1185">Reference proteome</keyword>
<dbReference type="InterPro" id="IPR025287">
    <property type="entry name" value="WAK_GUB"/>
</dbReference>
<dbReference type="InterPro" id="IPR000152">
    <property type="entry name" value="EGF-type_Asp/Asn_hydroxyl_site"/>
</dbReference>
<reference evidence="7 8" key="1">
    <citation type="journal article" date="2018" name="Nat. Genet.">
        <title>The Rosa genome provides new insights in the design of modern roses.</title>
        <authorList>
            <person name="Bendahmane M."/>
        </authorList>
    </citation>
    <scope>NUCLEOTIDE SEQUENCE [LARGE SCALE GENOMIC DNA]</scope>
    <source>
        <strain evidence="8">cv. Old Blush</strain>
    </source>
</reference>
<keyword evidence="4" id="KW-0245">EGF-like domain</keyword>
<keyword evidence="7" id="KW-0418">Kinase</keyword>
<evidence type="ECO:0000313" key="7">
    <source>
        <dbReference type="EMBL" id="PRQ29706.1"/>
    </source>
</evidence>
<feature type="signal peptide" evidence="5">
    <location>
        <begin position="1"/>
        <end position="24"/>
    </location>
</feature>
<dbReference type="Pfam" id="PF13947">
    <property type="entry name" value="GUB_WAK_bind"/>
    <property type="match status" value="1"/>
</dbReference>
<dbReference type="PANTHER" id="PTHR33491">
    <property type="entry name" value="OSJNBA0016N04.9 PROTEIN"/>
    <property type="match status" value="1"/>
</dbReference>
<keyword evidence="7" id="KW-0808">Transferase</keyword>
<dbReference type="Gramene" id="PRQ29706">
    <property type="protein sequence ID" value="PRQ29706"/>
    <property type="gene ID" value="RchiOBHm_Chr5g0016691"/>
</dbReference>
<dbReference type="Proteomes" id="UP000238479">
    <property type="component" value="Chromosome 5"/>
</dbReference>
<evidence type="ECO:0000313" key="8">
    <source>
        <dbReference type="Proteomes" id="UP000238479"/>
    </source>
</evidence>
<keyword evidence="7" id="KW-0675">Receptor</keyword>